<dbReference type="CDD" id="cd20301">
    <property type="entry name" value="cupin_ChrR"/>
    <property type="match status" value="1"/>
</dbReference>
<dbReference type="NCBIfam" id="TIGR02451">
    <property type="entry name" value="anti_sig_ChrR"/>
    <property type="match status" value="1"/>
</dbReference>
<reference evidence="2 3" key="1">
    <citation type="submission" date="2015-04" db="EMBL/GenBank/DDBJ databases">
        <authorList>
            <person name="Syromyatnikov M.Y."/>
            <person name="Popov V.N."/>
        </authorList>
    </citation>
    <scope>NUCLEOTIDE SEQUENCE [LARGE SCALE GENOMIC DNA]</scope>
    <source>
        <strain evidence="2 3">CECT 5292</strain>
    </source>
</reference>
<dbReference type="Pfam" id="PF12973">
    <property type="entry name" value="Cupin_7"/>
    <property type="match status" value="1"/>
</dbReference>
<organism evidence="2 3">
    <name type="scientific">Nereida ignava</name>
    <dbReference type="NCBI Taxonomy" id="282199"/>
    <lineage>
        <taxon>Bacteria</taxon>
        <taxon>Pseudomonadati</taxon>
        <taxon>Pseudomonadota</taxon>
        <taxon>Alphaproteobacteria</taxon>
        <taxon>Rhodobacterales</taxon>
        <taxon>Roseobacteraceae</taxon>
        <taxon>Nereida</taxon>
    </lineage>
</organism>
<keyword evidence="3" id="KW-1185">Reference proteome</keyword>
<dbReference type="Proteomes" id="UP000048949">
    <property type="component" value="Unassembled WGS sequence"/>
</dbReference>
<dbReference type="SUPFAM" id="SSF51182">
    <property type="entry name" value="RmlC-like cupins"/>
    <property type="match status" value="1"/>
</dbReference>
<dbReference type="InterPro" id="IPR014710">
    <property type="entry name" value="RmlC-like_jellyroll"/>
</dbReference>
<evidence type="ECO:0000313" key="3">
    <source>
        <dbReference type="Proteomes" id="UP000048949"/>
    </source>
</evidence>
<sequence>MTNIKHHLTDDVLLAYCTGTLPEAFSLVVATHISLCETCRSHMDTLDALGGVVIEETPKAAMSSGSLEACLKMAESMPKDPIKMEAAGKSKRQKSAGLFPAPLQDYVGGDLDAVRWRPIGLGVKQAILKTSRDASVRLLYIPTGAAMPDHTHNGTEMTLVLQGAFQDESDYFGAGDVEIADEEMNHTPVAVGPVDCICLAASDAPLKFNGILPKVLQPFFRI</sequence>
<dbReference type="InterPro" id="IPR041916">
    <property type="entry name" value="Anti_sigma_zinc_sf"/>
</dbReference>
<dbReference type="InterPro" id="IPR012807">
    <property type="entry name" value="Anti-sigma_ChrR"/>
</dbReference>
<dbReference type="AlphaFoldDB" id="A0A0U1NKV3"/>
<proteinExistence type="predicted"/>
<dbReference type="OrthoDB" id="2988517at2"/>
<dbReference type="InterPro" id="IPR011051">
    <property type="entry name" value="RmlC_Cupin_sf"/>
</dbReference>
<dbReference type="Gene3D" id="1.10.10.1320">
    <property type="entry name" value="Anti-sigma factor, zinc-finger domain"/>
    <property type="match status" value="1"/>
</dbReference>
<evidence type="ECO:0000259" key="1">
    <source>
        <dbReference type="Pfam" id="PF12973"/>
    </source>
</evidence>
<dbReference type="EMBL" id="CVQV01000005">
    <property type="protein sequence ID" value="CRK75352.1"/>
    <property type="molecule type" value="Genomic_DNA"/>
</dbReference>
<dbReference type="RefSeq" id="WP_048598732.1">
    <property type="nucleotide sequence ID" value="NZ_CAXIAP010000015.1"/>
</dbReference>
<evidence type="ECO:0000313" key="2">
    <source>
        <dbReference type="EMBL" id="CRK75352.1"/>
    </source>
</evidence>
<gene>
    <name evidence="2" type="primary">chrR</name>
    <name evidence="2" type="ORF">NIG5292_01396</name>
</gene>
<protein>
    <submittedName>
        <fullName evidence="2">Transcriptional activator ChrR</fullName>
    </submittedName>
</protein>
<feature type="domain" description="ChrR-like cupin" evidence="1">
    <location>
        <begin position="110"/>
        <end position="200"/>
    </location>
</feature>
<dbReference type="InterPro" id="IPR025979">
    <property type="entry name" value="ChrR-like_cupin_dom"/>
</dbReference>
<accession>A0A0U1NKV3</accession>
<dbReference type="STRING" id="282199.GCA_001049735_01395"/>
<dbReference type="Gene3D" id="2.60.120.10">
    <property type="entry name" value="Jelly Rolls"/>
    <property type="match status" value="1"/>
</dbReference>
<name>A0A0U1NKV3_9RHOB</name>